<dbReference type="GO" id="GO:0005634">
    <property type="term" value="C:nucleus"/>
    <property type="evidence" value="ECO:0007669"/>
    <property type="project" value="UniProtKB-SubCell"/>
</dbReference>
<feature type="region of interest" description="Disordered" evidence="3">
    <location>
        <begin position="248"/>
        <end position="267"/>
    </location>
</feature>
<dbReference type="Pfam" id="PF08585">
    <property type="entry name" value="RMI1_N_C"/>
    <property type="match status" value="1"/>
</dbReference>
<evidence type="ECO:0000259" key="4">
    <source>
        <dbReference type="PROSITE" id="PS50304"/>
    </source>
</evidence>
<dbReference type="InterPro" id="IPR002999">
    <property type="entry name" value="Tudor"/>
</dbReference>
<dbReference type="CDD" id="cd21182">
    <property type="entry name" value="Tudor_SMN_SPF30-like"/>
    <property type="match status" value="1"/>
</dbReference>
<sequence length="541" mass="61624">MSVKEQLINAGWTVKEELFEGNRQRPDDLRKQLLDSDLRQIGEKALPDLGKQDQTSKPYIVQLNKTRNVTAPKDNESSSGRSHLYRLSITDGHVFQNALILPSLRNFNLDTPPGVKLLLKAKTKIVNGFYILNDQTCEVLGGTVTELVQKWKLAKLMGKHVRILIGEGAPPPWVPFGARNTTATTVDTSQRSMDVAKSQQTTEEDPEFVRQRRAAIDTLLMSQTSKTERFARQDVIRGVNLAKGFELAGQRAPTDRPSSTLSSISNQPVNMAATAAAIKANTRLPEWAKNQIADEPTDDDKRRPQTSRRNLDDDDDRPRRGGFGRNRRGRGRDDDGGEETRPSKDVTLFDFFSSKPNTSTQKAPSSKTQKSDNRSGQEASASNQPRISSAMQKQIFPYETGDQVLARYYEDNEYYPAIIMNIMYDSQRCAVMFEGYDSQNVVSFDDIETYEEGYYDDEGEEEYEQEQVQPPPPQRNNQAQQQPRNQSGYQQNPSNYGYYNQQQQQQQRNNPQGNRPNSSRGYPQQQQQQQYPNRYNNNYYQ</sequence>
<dbReference type="PROSITE" id="PS50304">
    <property type="entry name" value="TUDOR"/>
    <property type="match status" value="1"/>
</dbReference>
<evidence type="ECO:0000256" key="3">
    <source>
        <dbReference type="SAM" id="MobiDB-lite"/>
    </source>
</evidence>
<comment type="subcellular location">
    <subcellularLocation>
        <location evidence="1">Nucleus</location>
    </subcellularLocation>
</comment>
<evidence type="ECO:0000256" key="1">
    <source>
        <dbReference type="ARBA" id="ARBA00004123"/>
    </source>
</evidence>
<accession>A0A814R7U4</accession>
<keyword evidence="7" id="KW-1185">Reference proteome</keyword>
<dbReference type="InterPro" id="IPR013894">
    <property type="entry name" value="RMI1_OB"/>
</dbReference>
<feature type="compositionally biased region" description="Polar residues" evidence="3">
    <location>
        <begin position="376"/>
        <end position="392"/>
    </location>
</feature>
<comment type="caution">
    <text evidence="6">The sequence shown here is derived from an EMBL/GenBank/DDBJ whole genome shotgun (WGS) entry which is preliminary data.</text>
</comment>
<dbReference type="InterPro" id="IPR042470">
    <property type="entry name" value="RMI1_N_C_sf"/>
</dbReference>
<dbReference type="SUPFAM" id="SSF63748">
    <property type="entry name" value="Tudor/PWWP/MBT"/>
    <property type="match status" value="1"/>
</dbReference>
<organism evidence="6 7">
    <name type="scientific">Adineta ricciae</name>
    <name type="common">Rotifer</name>
    <dbReference type="NCBI Taxonomy" id="249248"/>
    <lineage>
        <taxon>Eukaryota</taxon>
        <taxon>Metazoa</taxon>
        <taxon>Spiralia</taxon>
        <taxon>Gnathifera</taxon>
        <taxon>Rotifera</taxon>
        <taxon>Eurotatoria</taxon>
        <taxon>Bdelloidea</taxon>
        <taxon>Adinetida</taxon>
        <taxon>Adinetidae</taxon>
        <taxon>Adineta</taxon>
    </lineage>
</organism>
<dbReference type="OrthoDB" id="434939at2759"/>
<evidence type="ECO:0000313" key="6">
    <source>
        <dbReference type="EMBL" id="CAF1128880.1"/>
    </source>
</evidence>
<dbReference type="SMART" id="SM00333">
    <property type="entry name" value="TUDOR"/>
    <property type="match status" value="1"/>
</dbReference>
<dbReference type="Gene3D" id="2.30.30.140">
    <property type="match status" value="1"/>
</dbReference>
<dbReference type="Gene3D" id="2.40.50.770">
    <property type="entry name" value="RecQ-mediated genome instability protein Rmi1, C-terminal domain"/>
    <property type="match status" value="1"/>
</dbReference>
<protein>
    <recommendedName>
        <fullName evidence="4">Tudor domain-containing protein</fullName>
    </recommendedName>
</protein>
<feature type="compositionally biased region" description="Low complexity" evidence="3">
    <location>
        <begin position="475"/>
        <end position="541"/>
    </location>
</feature>
<dbReference type="EMBL" id="CAJNOR010001361">
    <property type="protein sequence ID" value="CAF1128880.1"/>
    <property type="molecule type" value="Genomic_DNA"/>
</dbReference>
<dbReference type="Proteomes" id="UP000663828">
    <property type="component" value="Unassembled WGS sequence"/>
</dbReference>
<feature type="region of interest" description="Disordered" evidence="3">
    <location>
        <begin position="458"/>
        <end position="541"/>
    </location>
</feature>
<reference evidence="6" key="1">
    <citation type="submission" date="2021-02" db="EMBL/GenBank/DDBJ databases">
        <authorList>
            <person name="Nowell W R."/>
        </authorList>
    </citation>
    <scope>NUCLEOTIDE SEQUENCE</scope>
</reference>
<dbReference type="PANTHER" id="PTHR13681">
    <property type="entry name" value="SURVIVAL OF MOTOR NEURON-RELATED-SPLICING FACTOR 30-RELATED"/>
    <property type="match status" value="1"/>
</dbReference>
<dbReference type="AlphaFoldDB" id="A0A814R7U4"/>
<dbReference type="SMART" id="SM01161">
    <property type="entry name" value="DUF1767"/>
    <property type="match status" value="1"/>
</dbReference>
<gene>
    <name evidence="5" type="ORF">EDS130_LOCUS12636</name>
    <name evidence="6" type="ORF">XAT740_LOCUS19791</name>
</gene>
<name>A0A814R7U4_ADIRI</name>
<feature type="compositionally biased region" description="Basic residues" evidence="3">
    <location>
        <begin position="320"/>
        <end position="330"/>
    </location>
</feature>
<feature type="domain" description="Tudor" evidence="4">
    <location>
        <begin position="397"/>
        <end position="457"/>
    </location>
</feature>
<feature type="compositionally biased region" description="Polar residues" evidence="3">
    <location>
        <begin position="256"/>
        <end position="267"/>
    </location>
</feature>
<feature type="region of interest" description="Disordered" evidence="3">
    <location>
        <begin position="287"/>
        <end position="394"/>
    </location>
</feature>
<feature type="compositionally biased region" description="Polar residues" evidence="3">
    <location>
        <begin position="354"/>
        <end position="368"/>
    </location>
</feature>
<evidence type="ECO:0000313" key="5">
    <source>
        <dbReference type="EMBL" id="CAF0956842.1"/>
    </source>
</evidence>
<keyword evidence="2" id="KW-0539">Nucleus</keyword>
<dbReference type="EMBL" id="CAJNOJ010000048">
    <property type="protein sequence ID" value="CAF0956842.1"/>
    <property type="molecule type" value="Genomic_DNA"/>
</dbReference>
<evidence type="ECO:0000256" key="2">
    <source>
        <dbReference type="ARBA" id="ARBA00023242"/>
    </source>
</evidence>
<dbReference type="PANTHER" id="PTHR13681:SF24">
    <property type="entry name" value="TUDOR DOMAIN-CONTAINING PROTEIN 3"/>
    <property type="match status" value="1"/>
</dbReference>
<proteinExistence type="predicted"/>
<feature type="region of interest" description="Disordered" evidence="3">
    <location>
        <begin position="187"/>
        <end position="206"/>
    </location>
</feature>
<feature type="compositionally biased region" description="Basic and acidic residues" evidence="3">
    <location>
        <begin position="331"/>
        <end position="344"/>
    </location>
</feature>
<feature type="compositionally biased region" description="Polar residues" evidence="3">
    <location>
        <begin position="187"/>
        <end position="201"/>
    </location>
</feature>
<evidence type="ECO:0000313" key="7">
    <source>
        <dbReference type="Proteomes" id="UP000663828"/>
    </source>
</evidence>
<dbReference type="Proteomes" id="UP000663852">
    <property type="component" value="Unassembled WGS sequence"/>
</dbReference>